<dbReference type="Gene3D" id="1.10.8.50">
    <property type="match status" value="1"/>
</dbReference>
<feature type="compositionally biased region" description="Gly residues" evidence="1">
    <location>
        <begin position="421"/>
        <end position="434"/>
    </location>
</feature>
<keyword evidence="2" id="KW-0472">Membrane</keyword>
<dbReference type="InterPro" id="IPR055201">
    <property type="entry name" value="IHF-like_H2TH"/>
</dbReference>
<name>A0ABR7M0J2_9ACTN</name>
<feature type="transmembrane region" description="Helical" evidence="2">
    <location>
        <begin position="129"/>
        <end position="150"/>
    </location>
</feature>
<feature type="transmembrane region" description="Helical" evidence="2">
    <location>
        <begin position="80"/>
        <end position="99"/>
    </location>
</feature>
<reference evidence="4 5" key="1">
    <citation type="submission" date="2020-06" db="EMBL/GenBank/DDBJ databases">
        <title>Actinomadura xiongansis sp. nov., isolated from soil of Baiyangdian.</title>
        <authorList>
            <person name="Zhang X."/>
        </authorList>
    </citation>
    <scope>NUCLEOTIDE SEQUENCE [LARGE SCALE GENOMIC DNA]</scope>
    <source>
        <strain evidence="4 5">HBUM206468</strain>
    </source>
</reference>
<dbReference type="Pfam" id="PF22525">
    <property type="entry name" value="H2TH_5"/>
    <property type="match status" value="1"/>
</dbReference>
<proteinExistence type="predicted"/>
<dbReference type="Proteomes" id="UP000805614">
    <property type="component" value="Unassembled WGS sequence"/>
</dbReference>
<evidence type="ECO:0000313" key="5">
    <source>
        <dbReference type="Proteomes" id="UP000805614"/>
    </source>
</evidence>
<feature type="transmembrane region" description="Helical" evidence="2">
    <location>
        <begin position="23"/>
        <end position="41"/>
    </location>
</feature>
<evidence type="ECO:0000256" key="2">
    <source>
        <dbReference type="SAM" id="Phobius"/>
    </source>
</evidence>
<comment type="caution">
    <text evidence="4">The sequence shown here is derived from an EMBL/GenBank/DDBJ whole genome shotgun (WGS) entry which is preliminary data.</text>
</comment>
<feature type="region of interest" description="Disordered" evidence="1">
    <location>
        <begin position="288"/>
        <end position="472"/>
    </location>
</feature>
<accession>A0ABR7M0J2</accession>
<feature type="compositionally biased region" description="Basic residues" evidence="1">
    <location>
        <begin position="312"/>
        <end position="336"/>
    </location>
</feature>
<feature type="transmembrane region" description="Helical" evidence="2">
    <location>
        <begin position="252"/>
        <end position="270"/>
    </location>
</feature>
<keyword evidence="2" id="KW-1133">Transmembrane helix</keyword>
<sequence length="556" mass="57035">MLLSHWIQATDPVLGEDPPAGRVWFAVLLVSAATLAGAWLARRRSRHVVAWLAIASATMLVVTLTDLLPDASRDAAETGVPLWVVGVAVAGGFLAIALFTREAYGLEVASDEEVVATHAPGRHRRLKEAVGAALFGGVGTATALTTHRAIEGATLALSTSVLIVMALIVHSASEGLALAALLDMAEQRIGPWLVVACVSPAVGVVIATVSPLPGKVVPVLLGMVAGILLRTAVVGLRLAVHKREGERLVTRHLAVAAVVALSVGALLAMAHEVQRRIGREQNTRYIETFGHVGRPPRRAVRPGELGPPPGHGHGHGHGSSPARHRPSQGQTRHRHSPVSASAPSWPAAPRPRAGRPSVPVPSAAKSPAARRDPAGSGTTGAAIPRPGADAPAATRSGTGGSDTADSGPGGPGSGRSDQGRSGSGRSGARGGGSAGPRAGRPGPTTVRPAASSAPGPRAPAPSTSPPRATAGRDRASILAAVRSGRMSLADVLKRRDPAARRLRVGQVLRALPGHDASSAATLMARGGVGEKRRVGRLSDRQRRHLLRAFAGCRCPR</sequence>
<dbReference type="EMBL" id="JABVEC010000043">
    <property type="protein sequence ID" value="MBC6470541.1"/>
    <property type="molecule type" value="Genomic_DNA"/>
</dbReference>
<feature type="compositionally biased region" description="Low complexity" evidence="1">
    <location>
        <begin position="435"/>
        <end position="455"/>
    </location>
</feature>
<feature type="transmembrane region" description="Helical" evidence="2">
    <location>
        <begin position="156"/>
        <end position="182"/>
    </location>
</feature>
<keyword evidence="5" id="KW-1185">Reference proteome</keyword>
<feature type="compositionally biased region" description="Low complexity" evidence="1">
    <location>
        <begin position="337"/>
        <end position="367"/>
    </location>
</feature>
<feature type="transmembrane region" description="Helical" evidence="2">
    <location>
        <begin position="189"/>
        <end position="210"/>
    </location>
</feature>
<feature type="compositionally biased region" description="Low complexity" evidence="1">
    <location>
        <begin position="393"/>
        <end position="406"/>
    </location>
</feature>
<gene>
    <name evidence="4" type="ORF">HKK74_34385</name>
</gene>
<evidence type="ECO:0000256" key="1">
    <source>
        <dbReference type="SAM" id="MobiDB-lite"/>
    </source>
</evidence>
<keyword evidence="2" id="KW-0812">Transmembrane</keyword>
<feature type="transmembrane region" description="Helical" evidence="2">
    <location>
        <begin position="216"/>
        <end position="240"/>
    </location>
</feature>
<evidence type="ECO:0000259" key="3">
    <source>
        <dbReference type="Pfam" id="PF22525"/>
    </source>
</evidence>
<organism evidence="4 5">
    <name type="scientific">Actinomadura alba</name>
    <dbReference type="NCBI Taxonomy" id="406431"/>
    <lineage>
        <taxon>Bacteria</taxon>
        <taxon>Bacillati</taxon>
        <taxon>Actinomycetota</taxon>
        <taxon>Actinomycetes</taxon>
        <taxon>Streptosporangiales</taxon>
        <taxon>Thermomonosporaceae</taxon>
        <taxon>Actinomadura</taxon>
    </lineage>
</organism>
<feature type="domain" description="Integration host factor-like helix-two turn-helix" evidence="3">
    <location>
        <begin position="482"/>
        <end position="549"/>
    </location>
</feature>
<dbReference type="RefSeq" id="WP_187247582.1">
    <property type="nucleotide sequence ID" value="NZ_BAAAOK010000003.1"/>
</dbReference>
<evidence type="ECO:0000313" key="4">
    <source>
        <dbReference type="EMBL" id="MBC6470541.1"/>
    </source>
</evidence>
<feature type="transmembrane region" description="Helical" evidence="2">
    <location>
        <begin position="48"/>
        <end position="68"/>
    </location>
</feature>
<protein>
    <recommendedName>
        <fullName evidence="3">Integration host factor-like helix-two turn-helix domain-containing protein</fullName>
    </recommendedName>
</protein>